<comment type="caution">
    <text evidence="3">The sequence shown here is derived from an EMBL/GenBank/DDBJ whole genome shotgun (WGS) entry which is preliminary data.</text>
</comment>
<sequence length="100" mass="11019">MNKHTFDEAIMSNGNLPTPSEPPFASAGEAPYDKGMDTRVARLEADVAALKTDVAVIRSNYATKEDLHKEINNLTWRLITFVCSFGTALVAATYFISRHS</sequence>
<dbReference type="AlphaFoldDB" id="A0A7W5FWR6"/>
<keyword evidence="4" id="KW-1185">Reference proteome</keyword>
<evidence type="ECO:0000313" key="3">
    <source>
        <dbReference type="EMBL" id="MBB3122092.1"/>
    </source>
</evidence>
<protein>
    <recommendedName>
        <fullName evidence="5">DUF1640 domain-containing protein</fullName>
    </recommendedName>
</protein>
<dbReference type="EMBL" id="JACHXD010000024">
    <property type="protein sequence ID" value="MBB3122092.1"/>
    <property type="molecule type" value="Genomic_DNA"/>
</dbReference>
<organism evidence="3 4">
    <name type="scientific">Pseudoduganella violacea</name>
    <dbReference type="NCBI Taxonomy" id="1715466"/>
    <lineage>
        <taxon>Bacteria</taxon>
        <taxon>Pseudomonadati</taxon>
        <taxon>Pseudomonadota</taxon>
        <taxon>Betaproteobacteria</taxon>
        <taxon>Burkholderiales</taxon>
        <taxon>Oxalobacteraceae</taxon>
        <taxon>Telluria group</taxon>
        <taxon>Pseudoduganella</taxon>
    </lineage>
</organism>
<keyword evidence="2" id="KW-0472">Membrane</keyword>
<gene>
    <name evidence="3" type="ORF">FHS03_005189</name>
</gene>
<evidence type="ECO:0008006" key="5">
    <source>
        <dbReference type="Google" id="ProtNLM"/>
    </source>
</evidence>
<reference evidence="3 4" key="1">
    <citation type="submission" date="2020-08" db="EMBL/GenBank/DDBJ databases">
        <title>Genomic Encyclopedia of Type Strains, Phase III (KMG-III): the genomes of soil and plant-associated and newly described type strains.</title>
        <authorList>
            <person name="Whitman W."/>
        </authorList>
    </citation>
    <scope>NUCLEOTIDE SEQUENCE [LARGE SCALE GENOMIC DNA]</scope>
    <source>
        <strain evidence="3 4">CECT 8897</strain>
    </source>
</reference>
<dbReference type="Proteomes" id="UP000541535">
    <property type="component" value="Unassembled WGS sequence"/>
</dbReference>
<keyword evidence="2" id="KW-1133">Transmembrane helix</keyword>
<feature type="region of interest" description="Disordered" evidence="1">
    <location>
        <begin position="1"/>
        <end position="31"/>
    </location>
</feature>
<proteinExistence type="predicted"/>
<evidence type="ECO:0000256" key="2">
    <source>
        <dbReference type="SAM" id="Phobius"/>
    </source>
</evidence>
<evidence type="ECO:0000313" key="4">
    <source>
        <dbReference type="Proteomes" id="UP000541535"/>
    </source>
</evidence>
<keyword evidence="2" id="KW-0812">Transmembrane</keyword>
<accession>A0A7W5FWR6</accession>
<evidence type="ECO:0000256" key="1">
    <source>
        <dbReference type="SAM" id="MobiDB-lite"/>
    </source>
</evidence>
<name>A0A7W5FWR6_9BURK</name>
<dbReference type="RefSeq" id="WP_221208263.1">
    <property type="nucleotide sequence ID" value="NZ_JACHXD010000024.1"/>
</dbReference>
<feature type="transmembrane region" description="Helical" evidence="2">
    <location>
        <begin position="74"/>
        <end position="96"/>
    </location>
</feature>